<gene>
    <name evidence="1" type="ORF">BRZCDTV_222</name>
</gene>
<evidence type="ECO:0000313" key="2">
    <source>
        <dbReference type="Proteomes" id="UP000273054"/>
    </source>
</evidence>
<reference evidence="1" key="1">
    <citation type="submission" date="2018-03" db="EMBL/GenBank/DDBJ databases">
        <authorList>
            <consortium name="Urmite Genomes"/>
        </authorList>
    </citation>
    <scope>NUCLEOTIDE SEQUENCE [LARGE SCALE GENOMIC DNA]</scope>
    <source>
        <strain evidence="1">IHUMI-27.7</strain>
    </source>
</reference>
<organism evidence="1">
    <name type="scientific">Brazilian cedratvirus IHUMI</name>
    <dbReference type="NCBI Taxonomy" id="2126980"/>
    <lineage>
        <taxon>Viruses</taxon>
        <taxon>Pithoviruses</taxon>
        <taxon>Orthocedratvirinae</taxon>
        <taxon>Alphacedratvirus</taxon>
        <taxon>Alphacedratvirus brasiliense</taxon>
    </lineage>
</organism>
<evidence type="ECO:0000313" key="1">
    <source>
        <dbReference type="EMBL" id="SPN79226.1"/>
    </source>
</evidence>
<keyword evidence="2" id="KW-1185">Reference proteome</keyword>
<dbReference type="EMBL" id="LT994651">
    <property type="protein sequence ID" value="SPN79226.1"/>
    <property type="molecule type" value="Genomic_DNA"/>
</dbReference>
<protein>
    <submittedName>
        <fullName evidence="1">Uncharacterized protein</fullName>
    </submittedName>
</protein>
<proteinExistence type="predicted"/>
<sequence>MDPVVSSFPLTHRIKDGLLHVSCTSKGRKREELFIELNERAVYVRNKENKTLILSFVISNMYDCDTLRVFYHGDRLLFTVEPSQRKDYRVLDLEEPEGFQA</sequence>
<dbReference type="Proteomes" id="UP000273054">
    <property type="component" value="Segment"/>
</dbReference>
<accession>A0A2R8FE31</accession>
<name>A0A2R8FE31_9VIRU</name>